<gene>
    <name evidence="3" type="ORF">C6Y53_12875</name>
</gene>
<dbReference type="Gene3D" id="2.40.128.110">
    <property type="entry name" value="Lipid/polyisoprenoid-binding, YceI-like"/>
    <property type="match status" value="1"/>
</dbReference>
<proteinExistence type="predicted"/>
<dbReference type="InterPro" id="IPR007372">
    <property type="entry name" value="Lipid/polyisoprenoid-bd_YceI"/>
</dbReference>
<dbReference type="Proteomes" id="UP000237655">
    <property type="component" value="Chromosome"/>
</dbReference>
<protein>
    <submittedName>
        <fullName evidence="3">YceI family protein</fullName>
    </submittedName>
</protein>
<accession>A0A2S0MRI9</accession>
<reference evidence="4" key="1">
    <citation type="submission" date="2018-03" db="EMBL/GenBank/DDBJ databases">
        <title>Genomic analysis of the strain SH-1 isolated from shrimp intestine.</title>
        <authorList>
            <person name="Kim Y.-S."/>
            <person name="Kim S.-E."/>
            <person name="Kim K.-H."/>
        </authorList>
    </citation>
    <scope>NUCLEOTIDE SEQUENCE [LARGE SCALE GENOMIC DNA]</scope>
    <source>
        <strain evidence="4">SH-1</strain>
    </source>
</reference>
<dbReference type="PANTHER" id="PTHR34406">
    <property type="entry name" value="PROTEIN YCEI"/>
    <property type="match status" value="1"/>
</dbReference>
<feature type="domain" description="Lipid/polyisoprenoid-binding YceI-like" evidence="2">
    <location>
        <begin position="30"/>
        <end position="200"/>
    </location>
</feature>
<keyword evidence="4" id="KW-1185">Reference proteome</keyword>
<feature type="signal peptide" evidence="1">
    <location>
        <begin position="1"/>
        <end position="28"/>
    </location>
</feature>
<feature type="chain" id="PRO_5015465331" evidence="1">
    <location>
        <begin position="29"/>
        <end position="203"/>
    </location>
</feature>
<dbReference type="SMART" id="SM00867">
    <property type="entry name" value="YceI"/>
    <property type="match status" value="1"/>
</dbReference>
<evidence type="ECO:0000259" key="2">
    <source>
        <dbReference type="SMART" id="SM00867"/>
    </source>
</evidence>
<name>A0A2S0MRI9_9RHOB</name>
<dbReference type="SUPFAM" id="SSF101874">
    <property type="entry name" value="YceI-like"/>
    <property type="match status" value="1"/>
</dbReference>
<dbReference type="RefSeq" id="WP_106472804.1">
    <property type="nucleotide sequence ID" value="NZ_CP027665.1"/>
</dbReference>
<evidence type="ECO:0000313" key="4">
    <source>
        <dbReference type="Proteomes" id="UP000237655"/>
    </source>
</evidence>
<dbReference type="KEGG" id="thas:C6Y53_12875"/>
<sequence length="203" mass="21941">MTTATMKTTLTAAALAVLPLAGIPAAHAASWQADPGHTEVRVYYNHAGFSEQSIEFGEFTGTLHYSEGDVAGASADFVIPVASVVTGVEMFDNDLRGGTFFDVENYPEIRFVSTAVEQTGERNARVTGDLTIKDVTKPATFDVTLHNIGPHPVGQVFDFYKGTWLGITAVSEINRSEWNMGTFVPIGSDRVRIVINAELKAQE</sequence>
<dbReference type="PANTHER" id="PTHR34406:SF1">
    <property type="entry name" value="PROTEIN YCEI"/>
    <property type="match status" value="1"/>
</dbReference>
<organism evidence="3 4">
    <name type="scientific">Pukyongiella litopenaei</name>
    <dbReference type="NCBI Taxonomy" id="2605946"/>
    <lineage>
        <taxon>Bacteria</taxon>
        <taxon>Pseudomonadati</taxon>
        <taxon>Pseudomonadota</taxon>
        <taxon>Alphaproteobacteria</taxon>
        <taxon>Rhodobacterales</taxon>
        <taxon>Paracoccaceae</taxon>
        <taxon>Pukyongiella</taxon>
    </lineage>
</organism>
<dbReference type="EMBL" id="CP027665">
    <property type="protein sequence ID" value="AVO38492.1"/>
    <property type="molecule type" value="Genomic_DNA"/>
</dbReference>
<evidence type="ECO:0000313" key="3">
    <source>
        <dbReference type="EMBL" id="AVO38492.1"/>
    </source>
</evidence>
<dbReference type="AlphaFoldDB" id="A0A2S0MRI9"/>
<evidence type="ECO:0000256" key="1">
    <source>
        <dbReference type="SAM" id="SignalP"/>
    </source>
</evidence>
<keyword evidence="1" id="KW-0732">Signal</keyword>
<dbReference type="InterPro" id="IPR036761">
    <property type="entry name" value="TTHA0802/YceI-like_sf"/>
</dbReference>
<dbReference type="Pfam" id="PF04264">
    <property type="entry name" value="YceI"/>
    <property type="match status" value="1"/>
</dbReference>